<name>A0A4R0X803_9BURK</name>
<evidence type="ECO:0000256" key="1">
    <source>
        <dbReference type="ARBA" id="ARBA00005446"/>
    </source>
</evidence>
<dbReference type="PANTHER" id="PTHR13710:SF105">
    <property type="entry name" value="ATP-DEPENDENT DNA HELICASE Q1"/>
    <property type="match status" value="1"/>
</dbReference>
<dbReference type="PANTHER" id="PTHR13710">
    <property type="entry name" value="DNA HELICASE RECQ FAMILY MEMBER"/>
    <property type="match status" value="1"/>
</dbReference>
<dbReference type="InterPro" id="IPR011545">
    <property type="entry name" value="DEAD/DEAH_box_helicase_dom"/>
</dbReference>
<dbReference type="Proteomes" id="UP000294200">
    <property type="component" value="Unassembled WGS sequence"/>
</dbReference>
<organism evidence="7 8">
    <name type="scientific">Paraburkholderia steynii</name>
    <dbReference type="NCBI Taxonomy" id="1245441"/>
    <lineage>
        <taxon>Bacteria</taxon>
        <taxon>Pseudomonadati</taxon>
        <taxon>Pseudomonadota</taxon>
        <taxon>Betaproteobacteria</taxon>
        <taxon>Burkholderiales</taxon>
        <taxon>Burkholderiaceae</taxon>
        <taxon>Paraburkholderia</taxon>
    </lineage>
</organism>
<dbReference type="GO" id="GO:0043138">
    <property type="term" value="F:3'-5' DNA helicase activity"/>
    <property type="evidence" value="ECO:0007669"/>
    <property type="project" value="UniProtKB-EC"/>
</dbReference>
<feature type="non-terminal residue" evidence="7">
    <location>
        <position position="50"/>
    </location>
</feature>
<sequence>MTFGFDSLRPGQSEIIDSVMHGHDTLAIMPTRAGKSLCYQLPAMHLSGLT</sequence>
<evidence type="ECO:0000313" key="8">
    <source>
        <dbReference type="Proteomes" id="UP000294200"/>
    </source>
</evidence>
<dbReference type="InterPro" id="IPR027417">
    <property type="entry name" value="P-loop_NTPase"/>
</dbReference>
<dbReference type="GO" id="GO:0009378">
    <property type="term" value="F:four-way junction helicase activity"/>
    <property type="evidence" value="ECO:0007669"/>
    <property type="project" value="TreeGrafter"/>
</dbReference>
<keyword evidence="3" id="KW-0413">Isomerase</keyword>
<evidence type="ECO:0000256" key="4">
    <source>
        <dbReference type="ARBA" id="ARBA00034617"/>
    </source>
</evidence>
<comment type="catalytic activity">
    <reaction evidence="4">
        <text>Couples ATP hydrolysis with the unwinding of duplex DNA by translocating in the 3'-5' direction.</text>
        <dbReference type="EC" id="5.6.2.4"/>
    </reaction>
</comment>
<dbReference type="GO" id="GO:0006281">
    <property type="term" value="P:DNA repair"/>
    <property type="evidence" value="ECO:0007669"/>
    <property type="project" value="TreeGrafter"/>
</dbReference>
<feature type="domain" description="DEAD/DEAH-box helicase" evidence="6">
    <location>
        <begin position="9"/>
        <end position="44"/>
    </location>
</feature>
<evidence type="ECO:0000259" key="6">
    <source>
        <dbReference type="Pfam" id="PF00270"/>
    </source>
</evidence>
<dbReference type="EC" id="5.6.2.4" evidence="5"/>
<comment type="similarity">
    <text evidence="1">Belongs to the helicase family. RecQ subfamily.</text>
</comment>
<dbReference type="EMBL" id="MWML01000753">
    <property type="protein sequence ID" value="TCG02779.1"/>
    <property type="molecule type" value="Genomic_DNA"/>
</dbReference>
<dbReference type="GO" id="GO:0003677">
    <property type="term" value="F:DNA binding"/>
    <property type="evidence" value="ECO:0007669"/>
    <property type="project" value="UniProtKB-KW"/>
</dbReference>
<dbReference type="GO" id="GO:0030894">
    <property type="term" value="C:replisome"/>
    <property type="evidence" value="ECO:0007669"/>
    <property type="project" value="TreeGrafter"/>
</dbReference>
<evidence type="ECO:0000256" key="5">
    <source>
        <dbReference type="ARBA" id="ARBA00034808"/>
    </source>
</evidence>
<evidence type="ECO:0000256" key="2">
    <source>
        <dbReference type="ARBA" id="ARBA00023125"/>
    </source>
</evidence>
<evidence type="ECO:0000256" key="3">
    <source>
        <dbReference type="ARBA" id="ARBA00023235"/>
    </source>
</evidence>
<reference evidence="7 8" key="1">
    <citation type="submission" date="2017-02" db="EMBL/GenBank/DDBJ databases">
        <title>Paraburkholderia sophoroidis sp. nov. and Paraburkholderia steynii sp. nov. rhizobial symbionts of the fynbos legume Hypocalyptus sophoroides.</title>
        <authorList>
            <person name="Steenkamp E.T."/>
            <person name="Beukes C.W."/>
            <person name="Van Zyl E."/>
            <person name="Avontuur J."/>
            <person name="Chan W.Y."/>
            <person name="Hassen A."/>
            <person name="Palmer M."/>
            <person name="Mthombeni L."/>
            <person name="Phalane F."/>
            <person name="Sereme K."/>
            <person name="Venter S.N."/>
        </authorList>
    </citation>
    <scope>NUCLEOTIDE SEQUENCE [LARGE SCALE GENOMIC DNA]</scope>
    <source>
        <strain evidence="7 8">HC1.1ba</strain>
    </source>
</reference>
<evidence type="ECO:0000313" key="7">
    <source>
        <dbReference type="EMBL" id="TCG02779.1"/>
    </source>
</evidence>
<proteinExistence type="inferred from homology"/>
<dbReference type="GO" id="GO:0006310">
    <property type="term" value="P:DNA recombination"/>
    <property type="evidence" value="ECO:0007669"/>
    <property type="project" value="TreeGrafter"/>
</dbReference>
<dbReference type="GO" id="GO:0043590">
    <property type="term" value="C:bacterial nucleoid"/>
    <property type="evidence" value="ECO:0007669"/>
    <property type="project" value="TreeGrafter"/>
</dbReference>
<dbReference type="GO" id="GO:0005737">
    <property type="term" value="C:cytoplasm"/>
    <property type="evidence" value="ECO:0007669"/>
    <property type="project" value="TreeGrafter"/>
</dbReference>
<gene>
    <name evidence="7" type="ORF">BZM27_53290</name>
</gene>
<accession>A0A4R0X803</accession>
<keyword evidence="2" id="KW-0238">DNA-binding</keyword>
<dbReference type="AlphaFoldDB" id="A0A4R0X803"/>
<dbReference type="SUPFAM" id="SSF52540">
    <property type="entry name" value="P-loop containing nucleoside triphosphate hydrolases"/>
    <property type="match status" value="1"/>
</dbReference>
<dbReference type="Pfam" id="PF00270">
    <property type="entry name" value="DEAD"/>
    <property type="match status" value="1"/>
</dbReference>
<protein>
    <recommendedName>
        <fullName evidence="5">DNA 3'-5' helicase</fullName>
        <ecNumber evidence="5">5.6.2.4</ecNumber>
    </recommendedName>
</protein>
<dbReference type="GO" id="GO:0005524">
    <property type="term" value="F:ATP binding"/>
    <property type="evidence" value="ECO:0007669"/>
    <property type="project" value="InterPro"/>
</dbReference>
<comment type="caution">
    <text evidence="7">The sequence shown here is derived from an EMBL/GenBank/DDBJ whole genome shotgun (WGS) entry which is preliminary data.</text>
</comment>
<dbReference type="Gene3D" id="3.40.50.300">
    <property type="entry name" value="P-loop containing nucleotide triphosphate hydrolases"/>
    <property type="match status" value="1"/>
</dbReference>
<keyword evidence="8" id="KW-1185">Reference proteome</keyword>